<evidence type="ECO:0000313" key="6">
    <source>
        <dbReference type="Proteomes" id="UP001500280"/>
    </source>
</evidence>
<dbReference type="EMBL" id="BAAANF010000027">
    <property type="protein sequence ID" value="GAA1716906.1"/>
    <property type="molecule type" value="Genomic_DNA"/>
</dbReference>
<sequence>MGVVSGRGEHLLITGAEPLAPGDVVLVRSQDQHAIRGAAPDGLEFINIAFPSSAWQGFLDLTRTSCPTRFHSQRALSAFSRALERFQDEPTSYDLLRFWIDVLEQVVPDAPERGVPDWLGKACTAMRSEANLRAGLPRLLELAAVSPAHLSRSMRSRYGLTPTEFVTDLRLEHAASLLAATNLTIAVIADRCGYTSQSYFTRCFTTAHEISPRDFRNRSQRAFVP</sequence>
<reference evidence="5 6" key="1">
    <citation type="journal article" date="2019" name="Int. J. Syst. Evol. Microbiol.">
        <title>The Global Catalogue of Microorganisms (GCM) 10K type strain sequencing project: providing services to taxonomists for standard genome sequencing and annotation.</title>
        <authorList>
            <consortium name="The Broad Institute Genomics Platform"/>
            <consortium name="The Broad Institute Genome Sequencing Center for Infectious Disease"/>
            <person name="Wu L."/>
            <person name="Ma J."/>
        </authorList>
    </citation>
    <scope>NUCLEOTIDE SEQUENCE [LARGE SCALE GENOMIC DNA]</scope>
    <source>
        <strain evidence="5 6">JCM 14307</strain>
    </source>
</reference>
<dbReference type="PANTHER" id="PTHR43280">
    <property type="entry name" value="ARAC-FAMILY TRANSCRIPTIONAL REGULATOR"/>
    <property type="match status" value="1"/>
</dbReference>
<dbReference type="PROSITE" id="PS00041">
    <property type="entry name" value="HTH_ARAC_FAMILY_1"/>
    <property type="match status" value="1"/>
</dbReference>
<dbReference type="SUPFAM" id="SSF51182">
    <property type="entry name" value="RmlC-like cupins"/>
    <property type="match status" value="1"/>
</dbReference>
<evidence type="ECO:0000256" key="2">
    <source>
        <dbReference type="ARBA" id="ARBA00023125"/>
    </source>
</evidence>
<dbReference type="PROSITE" id="PS01124">
    <property type="entry name" value="HTH_ARAC_FAMILY_2"/>
    <property type="match status" value="1"/>
</dbReference>
<dbReference type="Pfam" id="PF12833">
    <property type="entry name" value="HTH_18"/>
    <property type="match status" value="1"/>
</dbReference>
<keyword evidence="2" id="KW-0238">DNA-binding</keyword>
<keyword evidence="3" id="KW-0804">Transcription</keyword>
<feature type="domain" description="HTH araC/xylS-type" evidence="4">
    <location>
        <begin position="120"/>
        <end position="218"/>
    </location>
</feature>
<evidence type="ECO:0000256" key="3">
    <source>
        <dbReference type="ARBA" id="ARBA00023163"/>
    </source>
</evidence>
<accession>A0ABN2J3E4</accession>
<evidence type="ECO:0000259" key="4">
    <source>
        <dbReference type="PROSITE" id="PS01124"/>
    </source>
</evidence>
<dbReference type="InterPro" id="IPR018062">
    <property type="entry name" value="HTH_AraC-typ_CS"/>
</dbReference>
<dbReference type="SMART" id="SM00342">
    <property type="entry name" value="HTH_ARAC"/>
    <property type="match status" value="1"/>
</dbReference>
<dbReference type="InterPro" id="IPR011051">
    <property type="entry name" value="RmlC_Cupin_sf"/>
</dbReference>
<protein>
    <recommendedName>
        <fullName evidence="4">HTH araC/xylS-type domain-containing protein</fullName>
    </recommendedName>
</protein>
<keyword evidence="1" id="KW-0805">Transcription regulation</keyword>
<dbReference type="SUPFAM" id="SSF46689">
    <property type="entry name" value="Homeodomain-like"/>
    <property type="match status" value="1"/>
</dbReference>
<dbReference type="InterPro" id="IPR018060">
    <property type="entry name" value="HTH_AraC"/>
</dbReference>
<dbReference type="InterPro" id="IPR009057">
    <property type="entry name" value="Homeodomain-like_sf"/>
</dbReference>
<gene>
    <name evidence="5" type="ORF">GCM10009745_76910</name>
</gene>
<comment type="caution">
    <text evidence="5">The sequence shown here is derived from an EMBL/GenBank/DDBJ whole genome shotgun (WGS) entry which is preliminary data.</text>
</comment>
<dbReference type="Gene3D" id="1.10.10.60">
    <property type="entry name" value="Homeodomain-like"/>
    <property type="match status" value="2"/>
</dbReference>
<keyword evidence="6" id="KW-1185">Reference proteome</keyword>
<evidence type="ECO:0000313" key="5">
    <source>
        <dbReference type="EMBL" id="GAA1716906.1"/>
    </source>
</evidence>
<proteinExistence type="predicted"/>
<name>A0ABN2J3E4_9ACTN</name>
<organism evidence="5 6">
    <name type="scientific">Kribbella yunnanensis</name>
    <dbReference type="NCBI Taxonomy" id="190194"/>
    <lineage>
        <taxon>Bacteria</taxon>
        <taxon>Bacillati</taxon>
        <taxon>Actinomycetota</taxon>
        <taxon>Actinomycetes</taxon>
        <taxon>Propionibacteriales</taxon>
        <taxon>Kribbellaceae</taxon>
        <taxon>Kribbella</taxon>
    </lineage>
</organism>
<dbReference type="Proteomes" id="UP001500280">
    <property type="component" value="Unassembled WGS sequence"/>
</dbReference>
<dbReference type="PANTHER" id="PTHR43280:SF2">
    <property type="entry name" value="HTH-TYPE TRANSCRIPTIONAL REGULATOR EXSA"/>
    <property type="match status" value="1"/>
</dbReference>
<evidence type="ECO:0000256" key="1">
    <source>
        <dbReference type="ARBA" id="ARBA00023015"/>
    </source>
</evidence>